<gene>
    <name evidence="1" type="ORF">NM688_g8690</name>
</gene>
<comment type="caution">
    <text evidence="1">The sequence shown here is derived from an EMBL/GenBank/DDBJ whole genome shotgun (WGS) entry which is preliminary data.</text>
</comment>
<evidence type="ECO:0000313" key="1">
    <source>
        <dbReference type="EMBL" id="KAJ3523667.1"/>
    </source>
</evidence>
<name>A0ACC1RPA6_9APHY</name>
<reference evidence="1" key="1">
    <citation type="submission" date="2022-07" db="EMBL/GenBank/DDBJ databases">
        <title>Genome Sequence of Phlebia brevispora.</title>
        <authorList>
            <person name="Buettner E."/>
        </authorList>
    </citation>
    <scope>NUCLEOTIDE SEQUENCE</scope>
    <source>
        <strain evidence="1">MPL23</strain>
    </source>
</reference>
<proteinExistence type="predicted"/>
<organism evidence="1 2">
    <name type="scientific">Phlebia brevispora</name>
    <dbReference type="NCBI Taxonomy" id="194682"/>
    <lineage>
        <taxon>Eukaryota</taxon>
        <taxon>Fungi</taxon>
        <taxon>Dikarya</taxon>
        <taxon>Basidiomycota</taxon>
        <taxon>Agaricomycotina</taxon>
        <taxon>Agaricomycetes</taxon>
        <taxon>Polyporales</taxon>
        <taxon>Meruliaceae</taxon>
        <taxon>Phlebia</taxon>
    </lineage>
</organism>
<sequence length="263" mass="28587">MAAPNGPFNVGQTPLQPGLQPQKPQINQAQLTQLIEKARALKASGFTPETSPELANCLKILEICSQQATGKLPIHPHPSNHAVTNGVVSNGTASPVPSTYPSAPQSPVSFTPDQINALRAQIHAFKLIQRGLPIPEQIQGAIRVPNQAVPELEKLLRGEDVNMNGRIVDNAVKVHKSVNDGEQQSNQQPQPQQPSQKTGDAEIKVEEEHIEVNPADLPKGPFLEDDVNSGIYPYNAFRHPLTHLKRDPTTDPATFATRLQRLA</sequence>
<accession>A0ACC1RPA6</accession>
<evidence type="ECO:0000313" key="2">
    <source>
        <dbReference type="Proteomes" id="UP001148662"/>
    </source>
</evidence>
<dbReference type="Proteomes" id="UP001148662">
    <property type="component" value="Unassembled WGS sequence"/>
</dbReference>
<keyword evidence="2" id="KW-1185">Reference proteome</keyword>
<protein>
    <submittedName>
        <fullName evidence="1">Uncharacterized protein</fullName>
    </submittedName>
</protein>
<dbReference type="EMBL" id="JANHOG010002415">
    <property type="protein sequence ID" value="KAJ3523667.1"/>
    <property type="molecule type" value="Genomic_DNA"/>
</dbReference>